<dbReference type="GO" id="GO:0005524">
    <property type="term" value="F:ATP binding"/>
    <property type="evidence" value="ECO:0007669"/>
    <property type="project" value="InterPro"/>
</dbReference>
<feature type="non-terminal residue" evidence="2">
    <location>
        <position position="346"/>
    </location>
</feature>
<name>D8TQ38_VOLCA</name>
<dbReference type="OrthoDB" id="66620at2759"/>
<dbReference type="SUPFAM" id="SSF140990">
    <property type="entry name" value="FtsH protease domain-like"/>
    <property type="match status" value="1"/>
</dbReference>
<proteinExistence type="predicted"/>
<dbReference type="KEGG" id="vcn:VOLCADRAFT_103923"/>
<dbReference type="GeneID" id="9625197"/>
<reference evidence="2 3" key="1">
    <citation type="journal article" date="2010" name="Science">
        <title>Genomic analysis of organismal complexity in the multicellular green alga Volvox carteri.</title>
        <authorList>
            <person name="Prochnik S.E."/>
            <person name="Umen J."/>
            <person name="Nedelcu A.M."/>
            <person name="Hallmann A."/>
            <person name="Miller S.M."/>
            <person name="Nishii I."/>
            <person name="Ferris P."/>
            <person name="Kuo A."/>
            <person name="Mitros T."/>
            <person name="Fritz-Laylin L.K."/>
            <person name="Hellsten U."/>
            <person name="Chapman J."/>
            <person name="Simakov O."/>
            <person name="Rensing S.A."/>
            <person name="Terry A."/>
            <person name="Pangilinan J."/>
            <person name="Kapitonov V."/>
            <person name="Jurka J."/>
            <person name="Salamov A."/>
            <person name="Shapiro H."/>
            <person name="Schmutz J."/>
            <person name="Grimwood J."/>
            <person name="Lindquist E."/>
            <person name="Lucas S."/>
            <person name="Grigoriev I.V."/>
            <person name="Schmitt R."/>
            <person name="Kirk D."/>
            <person name="Rokhsar D.S."/>
        </authorList>
    </citation>
    <scope>NUCLEOTIDE SEQUENCE [LARGE SCALE GENOMIC DNA]</scope>
    <source>
        <strain evidence="3">f. Nagariensis / Eve</strain>
    </source>
</reference>
<dbReference type="GO" id="GO:0004222">
    <property type="term" value="F:metalloendopeptidase activity"/>
    <property type="evidence" value="ECO:0007669"/>
    <property type="project" value="InterPro"/>
</dbReference>
<dbReference type="PANTHER" id="PTHR33471:SF1">
    <property type="entry name" value="OS01G0382700 PROTEIN"/>
    <property type="match status" value="1"/>
</dbReference>
<feature type="region of interest" description="Disordered" evidence="1">
    <location>
        <begin position="56"/>
        <end position="91"/>
    </location>
</feature>
<evidence type="ECO:0008006" key="4">
    <source>
        <dbReference type="Google" id="ProtNLM"/>
    </source>
</evidence>
<dbReference type="GO" id="GO:0006508">
    <property type="term" value="P:proteolysis"/>
    <property type="evidence" value="ECO:0007669"/>
    <property type="project" value="InterPro"/>
</dbReference>
<keyword evidence="3" id="KW-1185">Reference proteome</keyword>
<accession>D8TQ38</accession>
<dbReference type="EMBL" id="GL378331">
    <property type="protein sequence ID" value="EFJ50337.1"/>
    <property type="molecule type" value="Genomic_DNA"/>
</dbReference>
<organism evidence="3">
    <name type="scientific">Volvox carteri f. nagariensis</name>
    <dbReference type="NCBI Taxonomy" id="3068"/>
    <lineage>
        <taxon>Eukaryota</taxon>
        <taxon>Viridiplantae</taxon>
        <taxon>Chlorophyta</taxon>
        <taxon>core chlorophytes</taxon>
        <taxon>Chlorophyceae</taxon>
        <taxon>CS clade</taxon>
        <taxon>Chlamydomonadales</taxon>
        <taxon>Volvocaceae</taxon>
        <taxon>Volvox</taxon>
    </lineage>
</organism>
<evidence type="ECO:0000313" key="3">
    <source>
        <dbReference type="Proteomes" id="UP000001058"/>
    </source>
</evidence>
<dbReference type="InterPro" id="IPR037219">
    <property type="entry name" value="Peptidase_M41-like"/>
</dbReference>
<evidence type="ECO:0000313" key="2">
    <source>
        <dbReference type="EMBL" id="EFJ50337.1"/>
    </source>
</evidence>
<gene>
    <name evidence="2" type="ORF">VOLCADRAFT_103923</name>
</gene>
<protein>
    <recommendedName>
        <fullName evidence="4">Peptidase M41 domain-containing protein</fullName>
    </recommendedName>
</protein>
<dbReference type="Proteomes" id="UP000001058">
    <property type="component" value="Unassembled WGS sequence"/>
</dbReference>
<evidence type="ECO:0000256" key="1">
    <source>
        <dbReference type="SAM" id="MobiDB-lite"/>
    </source>
</evidence>
<dbReference type="GO" id="GO:0004176">
    <property type="term" value="F:ATP-dependent peptidase activity"/>
    <property type="evidence" value="ECO:0007669"/>
    <property type="project" value="InterPro"/>
</dbReference>
<sequence>MADVLHRSMFTTRQQSRAVAWQWHGTEVVVHKVSPLQFLPKHSVTGPLRCSSKLSTQAFTDTESSSSSSSSSNRPEQASAAALARGPDDPPDLAMLVRRLDELLHTAATAADGGTESRRAEAAAVAMAARGRELGLLRGFGAVRQVPKRLYSIEELRLNRVETEKLLSPKDTSLNAVRTQAQVAAALGLAAAAWANHWDGGGVLAALFGVVFVLMADQVANGGGGEALLVDSLGRLLRPSYAARVAYHEAGHLLVAYLVGLMPRAYTLSSMDAFLRYRALNIQAGTRFCDGEFAAEVATGRLKSSSLDRYTCVALAGVVTEYLRFGVAEGGLGDVQQLDAMFRALQ</sequence>
<dbReference type="FunCoup" id="D8TQ38">
    <property type="interactions" value="468"/>
</dbReference>
<dbReference type="AlphaFoldDB" id="D8TQ38"/>
<dbReference type="Gene3D" id="1.20.58.760">
    <property type="entry name" value="Peptidase M41"/>
    <property type="match status" value="1"/>
</dbReference>
<dbReference type="PANTHER" id="PTHR33471">
    <property type="entry name" value="ATP-DEPENDENT ZINC METALLOPROTEASE-RELATED"/>
    <property type="match status" value="1"/>
</dbReference>
<dbReference type="eggNOG" id="ENOG502QSD6">
    <property type="taxonomic scope" value="Eukaryota"/>
</dbReference>
<dbReference type="RefSeq" id="XP_002948462.1">
    <property type="nucleotide sequence ID" value="XM_002948416.1"/>
</dbReference>
<dbReference type="InParanoid" id="D8TQ38"/>